<dbReference type="InterPro" id="IPR003439">
    <property type="entry name" value="ABC_transporter-like_ATP-bd"/>
</dbReference>
<accession>A0A090EJN3</accession>
<dbReference type="STRING" id="69974.MPLDJ20_60245"/>
<feature type="transmembrane region" description="Helical" evidence="9">
    <location>
        <begin position="185"/>
        <end position="206"/>
    </location>
</feature>
<dbReference type="GO" id="GO:0016887">
    <property type="term" value="F:ATP hydrolysis activity"/>
    <property type="evidence" value="ECO:0007669"/>
    <property type="project" value="InterPro"/>
</dbReference>
<dbReference type="InterPro" id="IPR027417">
    <property type="entry name" value="P-loop_NTPase"/>
</dbReference>
<dbReference type="PROSITE" id="PS50893">
    <property type="entry name" value="ABC_TRANSPORTER_2"/>
    <property type="match status" value="1"/>
</dbReference>
<comment type="subcellular location">
    <subcellularLocation>
        <location evidence="1">Cell membrane</location>
        <topology evidence="1">Multi-pass membrane protein</topology>
    </subcellularLocation>
</comment>
<feature type="transmembrane region" description="Helical" evidence="9">
    <location>
        <begin position="267"/>
        <end position="290"/>
    </location>
</feature>
<dbReference type="Gene3D" id="1.20.1560.10">
    <property type="entry name" value="ABC transporter type 1, transmembrane domain"/>
    <property type="match status" value="1"/>
</dbReference>
<evidence type="ECO:0000259" key="11">
    <source>
        <dbReference type="PROSITE" id="PS50929"/>
    </source>
</evidence>
<comment type="similarity">
    <text evidence="2">Belongs to the ABC transporter superfamily.</text>
</comment>
<dbReference type="SUPFAM" id="SSF90123">
    <property type="entry name" value="ABC transporter transmembrane region"/>
    <property type="match status" value="1"/>
</dbReference>
<dbReference type="InterPro" id="IPR036640">
    <property type="entry name" value="ABC1_TM_sf"/>
</dbReference>
<protein>
    <submittedName>
        <fullName evidence="12">Uncharacterized ABC transporter ATP-binding protein HI_1051</fullName>
    </submittedName>
</protein>
<comment type="function">
    <text evidence="8">Part of an ABC transporter complex. Transmembrane domains (TMD) form a pore in the inner membrane and the ATP-binding domain (NBD) is responsible for energy generation.</text>
</comment>
<dbReference type="FunFam" id="3.40.50.300:FF:000218">
    <property type="entry name" value="Multidrug ABC transporter ATP-binding protein"/>
    <property type="match status" value="1"/>
</dbReference>
<gene>
    <name evidence="12" type="ORF">MPL3356_80379</name>
</gene>
<dbReference type="EMBL" id="CCMZ01000075">
    <property type="protein sequence ID" value="CDX28599.1"/>
    <property type="molecule type" value="Genomic_DNA"/>
</dbReference>
<evidence type="ECO:0000259" key="10">
    <source>
        <dbReference type="PROSITE" id="PS50893"/>
    </source>
</evidence>
<feature type="domain" description="ABC transporter" evidence="10">
    <location>
        <begin position="364"/>
        <end position="606"/>
    </location>
</feature>
<evidence type="ECO:0000256" key="6">
    <source>
        <dbReference type="ARBA" id="ARBA00022989"/>
    </source>
</evidence>
<keyword evidence="3 9" id="KW-0812">Transmembrane</keyword>
<feature type="transmembrane region" description="Helical" evidence="9">
    <location>
        <begin position="43"/>
        <end position="68"/>
    </location>
</feature>
<keyword evidence="6 9" id="KW-1133">Transmembrane helix</keyword>
<dbReference type="InterPro" id="IPR003593">
    <property type="entry name" value="AAA+_ATPase"/>
</dbReference>
<organism evidence="12 13">
    <name type="scientific">Mesorhizobium plurifarium</name>
    <dbReference type="NCBI Taxonomy" id="69974"/>
    <lineage>
        <taxon>Bacteria</taxon>
        <taxon>Pseudomonadati</taxon>
        <taxon>Pseudomonadota</taxon>
        <taxon>Alphaproteobacteria</taxon>
        <taxon>Hyphomicrobiales</taxon>
        <taxon>Phyllobacteriaceae</taxon>
        <taxon>Mesorhizobium</taxon>
    </lineage>
</organism>
<dbReference type="AlphaFoldDB" id="A0A090EJN3"/>
<dbReference type="GO" id="GO:0005886">
    <property type="term" value="C:plasma membrane"/>
    <property type="evidence" value="ECO:0007669"/>
    <property type="project" value="UniProtKB-SubCell"/>
</dbReference>
<keyword evidence="4" id="KW-0547">Nucleotide-binding</keyword>
<dbReference type="PROSITE" id="PS50929">
    <property type="entry name" value="ABC_TM1F"/>
    <property type="match status" value="1"/>
</dbReference>
<evidence type="ECO:0000256" key="8">
    <source>
        <dbReference type="ARBA" id="ARBA00024725"/>
    </source>
</evidence>
<feature type="domain" description="ABC transmembrane type-1" evidence="11">
    <location>
        <begin position="47"/>
        <end position="330"/>
    </location>
</feature>
<evidence type="ECO:0000313" key="13">
    <source>
        <dbReference type="Proteomes" id="UP000045285"/>
    </source>
</evidence>
<dbReference type="PROSITE" id="PS00211">
    <property type="entry name" value="ABC_TRANSPORTER_1"/>
    <property type="match status" value="1"/>
</dbReference>
<keyword evidence="7 9" id="KW-0472">Membrane</keyword>
<name>A0A090EJN3_MESPL</name>
<reference evidence="13" key="1">
    <citation type="submission" date="2014-08" db="EMBL/GenBank/DDBJ databases">
        <authorList>
            <person name="Moulin L."/>
        </authorList>
    </citation>
    <scope>NUCLEOTIDE SEQUENCE [LARGE SCALE GENOMIC DNA]</scope>
</reference>
<evidence type="ECO:0000256" key="2">
    <source>
        <dbReference type="ARBA" id="ARBA00005417"/>
    </source>
</evidence>
<keyword evidence="5 12" id="KW-0067">ATP-binding</keyword>
<dbReference type="PANTHER" id="PTHR43394:SF1">
    <property type="entry name" value="ATP-BINDING CASSETTE SUB-FAMILY B MEMBER 10, MITOCHONDRIAL"/>
    <property type="match status" value="1"/>
</dbReference>
<evidence type="ECO:0000256" key="7">
    <source>
        <dbReference type="ARBA" id="ARBA00023136"/>
    </source>
</evidence>
<keyword evidence="13" id="KW-1185">Reference proteome</keyword>
<dbReference type="GO" id="GO:0015421">
    <property type="term" value="F:ABC-type oligopeptide transporter activity"/>
    <property type="evidence" value="ECO:0007669"/>
    <property type="project" value="TreeGrafter"/>
</dbReference>
<dbReference type="Gene3D" id="3.40.50.300">
    <property type="entry name" value="P-loop containing nucleotide triphosphate hydrolases"/>
    <property type="match status" value="1"/>
</dbReference>
<feature type="transmembrane region" description="Helical" evidence="9">
    <location>
        <begin position="159"/>
        <end position="179"/>
    </location>
</feature>
<dbReference type="Pfam" id="PF00005">
    <property type="entry name" value="ABC_tran"/>
    <property type="match status" value="1"/>
</dbReference>
<dbReference type="PANTHER" id="PTHR43394">
    <property type="entry name" value="ATP-DEPENDENT PERMEASE MDL1, MITOCHONDRIAL"/>
    <property type="match status" value="1"/>
</dbReference>
<evidence type="ECO:0000256" key="1">
    <source>
        <dbReference type="ARBA" id="ARBA00004651"/>
    </source>
</evidence>
<evidence type="ECO:0000256" key="9">
    <source>
        <dbReference type="SAM" id="Phobius"/>
    </source>
</evidence>
<dbReference type="SUPFAM" id="SSF52540">
    <property type="entry name" value="P-loop containing nucleoside triphosphate hydrolases"/>
    <property type="match status" value="1"/>
</dbReference>
<dbReference type="InterPro" id="IPR011527">
    <property type="entry name" value="ABC1_TM_dom"/>
</dbReference>
<sequence length="630" mass="69508">MFDRIFTWFESRYSPVALADDRQPPMGLWRFYWYFIRQFRAAYWLRIVIVAVAAIVDAMLPIFVGLIVGLLSSTRPGDFFAAHGPLLVLMAFVVLLRPLSMVVDALIRNHAIAPNLIDLIRWQSHWHVVRQDWSFFQNDFAGRIGTKVMQSGDSMEMSVNLTVDAVWYALVFVAVAIVVLARLDLLLLAVVAVWLVFYCLIFWSAMPRITQRSSQLSERWSQVSGRMVDSYTNILTLKTFSTGEHEDKYVSQAVVEHADTFYQLMRVFTLMWSALFILNAALLIAVSWLALAGWNAGAMTTAAVATAIPFALQIANISGRILDVGANVFRQIGVAGNSMTTIARPIVMQDQPDAPALVVTAGGIEFDRVNFNYWRKDGKGGVIDNLSLKIAPGERVGLIGRSGAGKSTLVNLVLRLFDVQDGKVLIDGQDIRNVSQESVRAAIGFVNQDTSLLHRSVRENLKYGRQSASDQAMFSAAKAAQIDDVIAGLTDPHGQSGYEALVGERGVKLSGGQRQRIAIARVMLKDAPILILDEATSALDSEVEAAIQENLYKLMQGKTVIAIAHRLSTIAAMDRLVVMDKGRIVEDGSHETLIAKGGLYAQLWRRQSGGFLLEEKQGAEDLATKGEAAE</sequence>
<dbReference type="GO" id="GO:0005524">
    <property type="term" value="F:ATP binding"/>
    <property type="evidence" value="ECO:0007669"/>
    <property type="project" value="UniProtKB-KW"/>
</dbReference>
<dbReference type="Proteomes" id="UP000045285">
    <property type="component" value="Unassembled WGS sequence"/>
</dbReference>
<proteinExistence type="inferred from homology"/>
<feature type="transmembrane region" description="Helical" evidence="9">
    <location>
        <begin position="80"/>
        <end position="99"/>
    </location>
</feature>
<evidence type="ECO:0000256" key="3">
    <source>
        <dbReference type="ARBA" id="ARBA00022692"/>
    </source>
</evidence>
<dbReference type="InterPro" id="IPR039421">
    <property type="entry name" value="Type_1_exporter"/>
</dbReference>
<dbReference type="Pfam" id="PF00664">
    <property type="entry name" value="ABC_membrane"/>
    <property type="match status" value="1"/>
</dbReference>
<evidence type="ECO:0000256" key="5">
    <source>
        <dbReference type="ARBA" id="ARBA00022840"/>
    </source>
</evidence>
<evidence type="ECO:0000313" key="12">
    <source>
        <dbReference type="EMBL" id="CDX28599.1"/>
    </source>
</evidence>
<evidence type="ECO:0000256" key="4">
    <source>
        <dbReference type="ARBA" id="ARBA00022741"/>
    </source>
</evidence>
<dbReference type="InterPro" id="IPR017871">
    <property type="entry name" value="ABC_transporter-like_CS"/>
</dbReference>
<dbReference type="SMART" id="SM00382">
    <property type="entry name" value="AAA"/>
    <property type="match status" value="1"/>
</dbReference>